<dbReference type="GO" id="GO:0016787">
    <property type="term" value="F:hydrolase activity"/>
    <property type="evidence" value="ECO:0007669"/>
    <property type="project" value="UniProtKB-KW"/>
</dbReference>
<dbReference type="InterPro" id="IPR037175">
    <property type="entry name" value="KFase_sf"/>
</dbReference>
<dbReference type="PANTHER" id="PTHR31118">
    <property type="entry name" value="CYCLASE-LIKE PROTEIN 2"/>
    <property type="match status" value="1"/>
</dbReference>
<dbReference type="EMBL" id="JBHUMZ010000052">
    <property type="protein sequence ID" value="MFD2640202.1"/>
    <property type="molecule type" value="Genomic_DNA"/>
</dbReference>
<dbReference type="PANTHER" id="PTHR31118:SF12">
    <property type="entry name" value="CYCLASE-LIKE PROTEIN 2"/>
    <property type="match status" value="1"/>
</dbReference>
<name>A0ABW5QF37_9BACI</name>
<sequence length="258" mass="29582">MNDRNFRIIDLSSPLDNDVKEPMPPKIEYMKHEEGAVQAANLLGLEPSDFPESKAWANEQVTLTTHTGTHVDAPWHYWPTSEGERARTIDEMPLEWFYGNGVLFDFSDKPEGYEIQTEDLQEKLEEMNYELQPYDIVLVRTDADKKLYEEHYAFKHAGVSADATRWLIDQGIKVMGTDGWGWDIPLNLQVQDYKSNPRDDVLWAAHYVGKDQEYCQIEKLANLEQLPQSYGFDVAVFPVKVKGASAGWARPVAIIKED</sequence>
<keyword evidence="1" id="KW-0378">Hydrolase</keyword>
<dbReference type="SUPFAM" id="SSF102198">
    <property type="entry name" value="Putative cyclase"/>
    <property type="match status" value="1"/>
</dbReference>
<dbReference type="RefSeq" id="WP_054753329.1">
    <property type="nucleotide sequence ID" value="NZ_JBHUMZ010000052.1"/>
</dbReference>
<dbReference type="Pfam" id="PF04199">
    <property type="entry name" value="Cyclase"/>
    <property type="match status" value="1"/>
</dbReference>
<dbReference type="InterPro" id="IPR007325">
    <property type="entry name" value="KFase/CYL"/>
</dbReference>
<dbReference type="Gene3D" id="3.50.30.50">
    <property type="entry name" value="Putative cyclase"/>
    <property type="match status" value="1"/>
</dbReference>
<reference evidence="2" key="1">
    <citation type="journal article" date="2019" name="Int. J. Syst. Evol. Microbiol.">
        <title>The Global Catalogue of Microorganisms (GCM) 10K type strain sequencing project: providing services to taxonomists for standard genome sequencing and annotation.</title>
        <authorList>
            <consortium name="The Broad Institute Genomics Platform"/>
            <consortium name="The Broad Institute Genome Sequencing Center for Infectious Disease"/>
            <person name="Wu L."/>
            <person name="Ma J."/>
        </authorList>
    </citation>
    <scope>NUCLEOTIDE SEQUENCE [LARGE SCALE GENOMIC DNA]</scope>
    <source>
        <strain evidence="2">TISTR 1571</strain>
    </source>
</reference>
<evidence type="ECO:0000313" key="2">
    <source>
        <dbReference type="Proteomes" id="UP001597452"/>
    </source>
</evidence>
<proteinExistence type="predicted"/>
<dbReference type="Proteomes" id="UP001597452">
    <property type="component" value="Unassembled WGS sequence"/>
</dbReference>
<protein>
    <submittedName>
        <fullName evidence="1">Cyclase family protein</fullName>
        <ecNumber evidence="1">3.5.-.-</ecNumber>
    </submittedName>
</protein>
<gene>
    <name evidence="1" type="ORF">ACFSW4_15140</name>
</gene>
<evidence type="ECO:0000313" key="1">
    <source>
        <dbReference type="EMBL" id="MFD2640202.1"/>
    </source>
</evidence>
<comment type="caution">
    <text evidence="1">The sequence shown here is derived from an EMBL/GenBank/DDBJ whole genome shotgun (WGS) entry which is preliminary data.</text>
</comment>
<organism evidence="1 2">
    <name type="scientific">Piscibacillus salipiscarius</name>
    <dbReference type="NCBI Taxonomy" id="299480"/>
    <lineage>
        <taxon>Bacteria</taxon>
        <taxon>Bacillati</taxon>
        <taxon>Bacillota</taxon>
        <taxon>Bacilli</taxon>
        <taxon>Bacillales</taxon>
        <taxon>Bacillaceae</taxon>
        <taxon>Piscibacillus</taxon>
    </lineage>
</organism>
<accession>A0ABW5QF37</accession>
<dbReference type="EC" id="3.5.-.-" evidence="1"/>
<keyword evidence="2" id="KW-1185">Reference proteome</keyword>